<dbReference type="EMBL" id="CP003789">
    <property type="protein sequence ID" value="AGA64017.1"/>
    <property type="molecule type" value="Genomic_DNA"/>
</dbReference>
<dbReference type="HOGENOM" id="CLU_2219894_0_0_5"/>
<dbReference type="InterPro" id="IPR025824">
    <property type="entry name" value="OB-fold_nuc-bd_dom"/>
</dbReference>
<evidence type="ECO:0000256" key="1">
    <source>
        <dbReference type="ARBA" id="ARBA00022490"/>
    </source>
</evidence>
<dbReference type="KEGG" id="lcc:B488_00240"/>
<dbReference type="PANTHER" id="PTHR30008">
    <property type="entry name" value="EXODEOXYRIBONUCLEASE 7 LARGE SUBUNIT"/>
    <property type="match status" value="1"/>
</dbReference>
<dbReference type="GO" id="GO:0009318">
    <property type="term" value="C:exodeoxyribonuclease VII complex"/>
    <property type="evidence" value="ECO:0007669"/>
    <property type="project" value="UniProtKB-UniRule"/>
</dbReference>
<evidence type="ECO:0000256" key="4">
    <source>
        <dbReference type="ARBA" id="ARBA00022839"/>
    </source>
</evidence>
<gene>
    <name evidence="5" type="primary">xseA</name>
    <name evidence="9" type="ordered locus">B488_00240</name>
</gene>
<dbReference type="InterPro" id="IPR020579">
    <property type="entry name" value="Exonuc_VII_lsu_C"/>
</dbReference>
<evidence type="ECO:0000256" key="5">
    <source>
        <dbReference type="HAMAP-Rule" id="MF_00378"/>
    </source>
</evidence>
<keyword evidence="3 5" id="KW-0378">Hydrolase</keyword>
<dbReference type="HAMAP" id="MF_00378">
    <property type="entry name" value="Exonuc_7_L"/>
    <property type="match status" value="1"/>
</dbReference>
<name>L0ESW3_LIBCB</name>
<dbReference type="PANTHER" id="PTHR30008:SF0">
    <property type="entry name" value="EXODEOXYRIBONUCLEASE 7 LARGE SUBUNIT"/>
    <property type="match status" value="1"/>
</dbReference>
<evidence type="ECO:0000259" key="8">
    <source>
        <dbReference type="Pfam" id="PF13742"/>
    </source>
</evidence>
<evidence type="ECO:0000313" key="9">
    <source>
        <dbReference type="EMBL" id="AGA64017.1"/>
    </source>
</evidence>
<protein>
    <recommendedName>
        <fullName evidence="5">Exodeoxyribonuclease 7 large subunit</fullName>
        <ecNumber evidence="5">3.1.11.6</ecNumber>
    </recommendedName>
    <alternativeName>
        <fullName evidence="5">Exodeoxyribonuclease VII large subunit</fullName>
        <shortName evidence="5">Exonuclease VII large subunit</shortName>
    </alternativeName>
</protein>
<feature type="domain" description="OB-fold nucleic acid binding" evidence="8">
    <location>
        <begin position="15"/>
        <end position="108"/>
    </location>
</feature>
<evidence type="ECO:0000259" key="7">
    <source>
        <dbReference type="Pfam" id="PF02601"/>
    </source>
</evidence>
<dbReference type="Pfam" id="PF02601">
    <property type="entry name" value="Exonuc_VII_L"/>
    <property type="match status" value="1"/>
</dbReference>
<keyword evidence="2 5" id="KW-0540">Nuclease</keyword>
<dbReference type="GO" id="GO:0005737">
    <property type="term" value="C:cytoplasm"/>
    <property type="evidence" value="ECO:0007669"/>
    <property type="project" value="UniProtKB-SubCell"/>
</dbReference>
<dbReference type="CDD" id="cd04489">
    <property type="entry name" value="ExoVII_LU_OBF"/>
    <property type="match status" value="1"/>
</dbReference>
<dbReference type="NCBIfam" id="TIGR00237">
    <property type="entry name" value="xseA"/>
    <property type="match status" value="1"/>
</dbReference>
<dbReference type="Proteomes" id="UP000010799">
    <property type="component" value="Chromosome"/>
</dbReference>
<comment type="similarity">
    <text evidence="5 6">Belongs to the XseA family.</text>
</comment>
<feature type="domain" description="Exonuclease VII large subunit C-terminal" evidence="7">
    <location>
        <begin position="132"/>
        <end position="495"/>
    </location>
</feature>
<dbReference type="STRING" id="1215343.B488_00240"/>
<dbReference type="GO" id="GO:0006308">
    <property type="term" value="P:DNA catabolic process"/>
    <property type="evidence" value="ECO:0007669"/>
    <property type="project" value="UniProtKB-UniRule"/>
</dbReference>
<evidence type="ECO:0000256" key="6">
    <source>
        <dbReference type="RuleBase" id="RU004355"/>
    </source>
</evidence>
<comment type="function">
    <text evidence="5">Bidirectionally degrades single-stranded DNA into large acid-insoluble oligonucleotides, which are then degraded further into small acid-soluble oligonucleotides.</text>
</comment>
<keyword evidence="10" id="KW-1185">Reference proteome</keyword>
<dbReference type="PATRIC" id="fig|1215343.11.peg.26"/>
<keyword evidence="1 5" id="KW-0963">Cytoplasm</keyword>
<evidence type="ECO:0000256" key="2">
    <source>
        <dbReference type="ARBA" id="ARBA00022722"/>
    </source>
</evidence>
<evidence type="ECO:0000256" key="3">
    <source>
        <dbReference type="ARBA" id="ARBA00022801"/>
    </source>
</evidence>
<proteinExistence type="inferred from homology"/>
<organism evidence="9 10">
    <name type="scientific">Liberibacter crescens (strain BT-1)</name>
    <dbReference type="NCBI Taxonomy" id="1215343"/>
    <lineage>
        <taxon>Bacteria</taxon>
        <taxon>Pseudomonadati</taxon>
        <taxon>Pseudomonadota</taxon>
        <taxon>Alphaproteobacteria</taxon>
        <taxon>Hyphomicrobiales</taxon>
        <taxon>Rhizobiaceae</taxon>
        <taxon>Liberibacter</taxon>
    </lineage>
</organism>
<dbReference type="eggNOG" id="COG1570">
    <property type="taxonomic scope" value="Bacteria"/>
</dbReference>
<reference evidence="9 10" key="1">
    <citation type="journal article" date="2012" name="Stand. Genomic Sci.">
        <title>Complete genome sequence of Liberibacter crescens BT-1.</title>
        <authorList>
            <person name="Leonard M.T."/>
            <person name="Fagen J.R."/>
            <person name="Davis-Richardson A.G."/>
            <person name="Davis M.J."/>
            <person name="Triplett E.W."/>
        </authorList>
    </citation>
    <scope>NUCLEOTIDE SEQUENCE [LARGE SCALE GENOMIC DNA]</scope>
    <source>
        <strain evidence="9 10">BT-1</strain>
    </source>
</reference>
<dbReference type="GO" id="GO:0003676">
    <property type="term" value="F:nucleic acid binding"/>
    <property type="evidence" value="ECO:0007669"/>
    <property type="project" value="InterPro"/>
</dbReference>
<comment type="subunit">
    <text evidence="5">Heterooligomer composed of large and small subunits.</text>
</comment>
<dbReference type="AlphaFoldDB" id="L0ESW3"/>
<accession>L0ESW3</accession>
<dbReference type="GO" id="GO:0008855">
    <property type="term" value="F:exodeoxyribonuclease VII activity"/>
    <property type="evidence" value="ECO:0007669"/>
    <property type="project" value="UniProtKB-UniRule"/>
</dbReference>
<evidence type="ECO:0000313" key="10">
    <source>
        <dbReference type="Proteomes" id="UP000010799"/>
    </source>
</evidence>
<keyword evidence="4 5" id="KW-0269">Exonuclease</keyword>
<dbReference type="InterPro" id="IPR003753">
    <property type="entry name" value="Exonuc_VII_L"/>
</dbReference>
<comment type="subcellular location">
    <subcellularLocation>
        <location evidence="5 6">Cytoplasm</location>
    </subcellularLocation>
</comment>
<sequence>MINSNKQDLINITEYSISELSSLIKLTIESNFSYVRVKGEVSGYRGPHSSGHAYFALKDHQARIEAVIWKGTFNKLKFLPEEGIEFILIGKITTFPGSSKYQIIIEKMMPSGVGALMALLEERKKKFENEGLFAIERKRPIPFMPKIIAVVTSPTGAVIRDILHRISCRFSLHVIVWPIKVQGEGSGQEIANAIQGLNSISEENLFPKPDVIIVARGGGSIEDLWSFNDEIVVRAAANSNIPIISAIGHETDWTLLDYVADLRAPTPTAAAEMAVPVKADLEELLNNIACRLQEVIKRHMKSCNDRLLSLIRCFPSCDQILSCPRYRFDKVSLNLEHGFEITKLHKLRSFKEISLKIRSDLLINYIFCHRQKIREKTLRFEYTIERFLNNLAIRINNSATVLRIFPENLNIQKTHIASRVKTLTYRAETIILDRIKNHKIIVSTHNRVLQSLSHYNVLHRGYAAVRDKNNKPITKSAKLLPSTEIIIEFSDGNSTAIINTDRKSLLLKKNPSLKTKKPTISNQGNLF</sequence>
<dbReference type="Pfam" id="PF13742">
    <property type="entry name" value="tRNA_anti_2"/>
    <property type="match status" value="1"/>
</dbReference>
<dbReference type="EC" id="3.1.11.6" evidence="5"/>
<comment type="catalytic activity">
    <reaction evidence="5 6">
        <text>Exonucleolytic cleavage in either 5'- to 3'- or 3'- to 5'-direction to yield nucleoside 5'-phosphates.</text>
        <dbReference type="EC" id="3.1.11.6"/>
    </reaction>
</comment>